<feature type="domain" description="SusD-like N-terminal" evidence="7">
    <location>
        <begin position="92"/>
        <end position="243"/>
    </location>
</feature>
<sequence>MKTGKTIPVICALVICGGFSACKKYLDVPPDNLFAPVTADDYTALLNGEGWSKTVHKDGMSLYFLDILTADVEESTEADDPLVDDRGEYSAFYTWQNKYDLQYNERKTPSSILNQNWIELYRIIQVCNLITEAGTNIKGDEPSRQFLLGEACFSRALAYYYLINIWGTPYNPANANSPMGVPLKTNSDISVSPSPRNTVNQVYDQILKDLALAEKYVLSSTKKSNVYHYSPAAVYLLTSRVHLYMQHWEQAAGFADKCLDQHSPLYDISNLKFSDIDFISPFWGPGNPEIIYTFFNSADGHNTSTRIFGMPGLDYAYQVSSELKKSYEPGDQRPGVYFLRNISEFMIPKTYNMQIAAGAYYSLSFRTAEAYLNRAEANVRLGNTNSALRDLNLLRANRIKDAIPLQITDPQLLLDKILSERRKELAFQLHNWFDLRRTGQYAVTHYFTPLKNEQPQPRQKFVLQKNDPGYTLELPGQALQHNPQLKLLGLPVRIPI</sequence>
<dbReference type="Pfam" id="PF14322">
    <property type="entry name" value="SusD-like_3"/>
    <property type="match status" value="1"/>
</dbReference>
<dbReference type="KEGG" id="coy:HF329_15065"/>
<evidence type="ECO:0000259" key="7">
    <source>
        <dbReference type="Pfam" id="PF14322"/>
    </source>
</evidence>
<dbReference type="InterPro" id="IPR011990">
    <property type="entry name" value="TPR-like_helical_dom_sf"/>
</dbReference>
<dbReference type="Gene3D" id="1.25.40.390">
    <property type="match status" value="1"/>
</dbReference>
<feature type="domain" description="RagB/SusD" evidence="6">
    <location>
        <begin position="362"/>
        <end position="452"/>
    </location>
</feature>
<dbReference type="PROSITE" id="PS51257">
    <property type="entry name" value="PROKAR_LIPOPROTEIN"/>
    <property type="match status" value="1"/>
</dbReference>
<organism evidence="8 9">
    <name type="scientific">Chitinophaga oryzae</name>
    <dbReference type="NCBI Taxonomy" id="2725414"/>
    <lineage>
        <taxon>Bacteria</taxon>
        <taxon>Pseudomonadati</taxon>
        <taxon>Bacteroidota</taxon>
        <taxon>Chitinophagia</taxon>
        <taxon>Chitinophagales</taxon>
        <taxon>Chitinophagaceae</taxon>
        <taxon>Chitinophaga</taxon>
    </lineage>
</organism>
<evidence type="ECO:0000259" key="6">
    <source>
        <dbReference type="Pfam" id="PF07980"/>
    </source>
</evidence>
<dbReference type="InterPro" id="IPR033985">
    <property type="entry name" value="SusD-like_N"/>
</dbReference>
<dbReference type="CDD" id="cd08977">
    <property type="entry name" value="SusD"/>
    <property type="match status" value="1"/>
</dbReference>
<dbReference type="SUPFAM" id="SSF48452">
    <property type="entry name" value="TPR-like"/>
    <property type="match status" value="1"/>
</dbReference>
<evidence type="ECO:0000256" key="1">
    <source>
        <dbReference type="ARBA" id="ARBA00004442"/>
    </source>
</evidence>
<gene>
    <name evidence="8" type="ORF">HF329_15065</name>
</gene>
<comment type="similarity">
    <text evidence="2">Belongs to the SusD family.</text>
</comment>
<dbReference type="Proteomes" id="UP000502421">
    <property type="component" value="Chromosome"/>
</dbReference>
<evidence type="ECO:0000256" key="2">
    <source>
        <dbReference type="ARBA" id="ARBA00006275"/>
    </source>
</evidence>
<keyword evidence="5" id="KW-0998">Cell outer membrane</keyword>
<protein>
    <submittedName>
        <fullName evidence="8">RagB/SusD family nutrient uptake outer membrane protein</fullName>
    </submittedName>
</protein>
<dbReference type="AlphaFoldDB" id="A0AAE6ZI38"/>
<accession>A0AAE6ZI38</accession>
<evidence type="ECO:0000256" key="5">
    <source>
        <dbReference type="ARBA" id="ARBA00023237"/>
    </source>
</evidence>
<dbReference type="Pfam" id="PF07980">
    <property type="entry name" value="SusD_RagB"/>
    <property type="match status" value="1"/>
</dbReference>
<evidence type="ECO:0000256" key="3">
    <source>
        <dbReference type="ARBA" id="ARBA00022729"/>
    </source>
</evidence>
<keyword evidence="4" id="KW-0472">Membrane</keyword>
<evidence type="ECO:0000256" key="4">
    <source>
        <dbReference type="ARBA" id="ARBA00023136"/>
    </source>
</evidence>
<dbReference type="GO" id="GO:0009279">
    <property type="term" value="C:cell outer membrane"/>
    <property type="evidence" value="ECO:0007669"/>
    <property type="project" value="UniProtKB-SubCell"/>
</dbReference>
<proteinExistence type="inferred from homology"/>
<name>A0AAE6ZI38_9BACT</name>
<dbReference type="EMBL" id="CP051205">
    <property type="protein sequence ID" value="QJB32572.1"/>
    <property type="molecule type" value="Genomic_DNA"/>
</dbReference>
<reference evidence="9" key="1">
    <citation type="submission" date="2020-04" db="EMBL/GenBank/DDBJ databases">
        <authorList>
            <person name="Kittiwongwattana C."/>
        </authorList>
    </citation>
    <scope>NUCLEOTIDE SEQUENCE [LARGE SCALE GENOMIC DNA]</scope>
    <source>
        <strain evidence="9">1310</strain>
    </source>
</reference>
<evidence type="ECO:0000313" key="9">
    <source>
        <dbReference type="Proteomes" id="UP000502421"/>
    </source>
</evidence>
<keyword evidence="3" id="KW-0732">Signal</keyword>
<comment type="subcellular location">
    <subcellularLocation>
        <location evidence="1">Cell outer membrane</location>
    </subcellularLocation>
</comment>
<dbReference type="InterPro" id="IPR012944">
    <property type="entry name" value="SusD_RagB_dom"/>
</dbReference>
<evidence type="ECO:0000313" key="8">
    <source>
        <dbReference type="EMBL" id="QJB32572.1"/>
    </source>
</evidence>
<dbReference type="RefSeq" id="WP_168804888.1">
    <property type="nucleotide sequence ID" value="NZ_CP051205.1"/>
</dbReference>